<reference evidence="1 2" key="1">
    <citation type="submission" date="2024-02" db="EMBL/GenBank/DDBJ databases">
        <title>First report Erwinia aphidicola in onion in Chile.</title>
        <authorList>
            <person name="Valenzuela M."/>
            <person name="Pena M."/>
            <person name="Dutta B."/>
        </authorList>
    </citation>
    <scope>NUCLEOTIDE SEQUENCE [LARGE SCALE GENOMIC DNA]</scope>
    <source>
        <strain evidence="1 2">QCJ3A</strain>
    </source>
</reference>
<sequence>MKWRTASISLLLVSAALLLGALLMKPLQGSSSAEFVPALNREDVQLGYYDLLSRQRELYDPHFALHEGKTTLMLTSPDDSQFMIKVNLQQLASGPEGMTFIYQPLYYADTGEARIIKSILGPGGQNRVQFNDLRFSDRRLIVFPSGQILNVTAG</sequence>
<evidence type="ECO:0000313" key="2">
    <source>
        <dbReference type="Proteomes" id="UP001306592"/>
    </source>
</evidence>
<gene>
    <name evidence="1" type="ORF">V8N49_09160</name>
</gene>
<protein>
    <submittedName>
        <fullName evidence="1">Uncharacterized protein</fullName>
    </submittedName>
</protein>
<name>A0ABU8DE75_ERWAP</name>
<dbReference type="RefSeq" id="WP_048914614.1">
    <property type="nucleotide sequence ID" value="NZ_CAKKMT010000005.1"/>
</dbReference>
<evidence type="ECO:0000313" key="1">
    <source>
        <dbReference type="EMBL" id="MEI2681827.1"/>
    </source>
</evidence>
<keyword evidence="2" id="KW-1185">Reference proteome</keyword>
<comment type="caution">
    <text evidence="1">The sequence shown here is derived from an EMBL/GenBank/DDBJ whole genome shotgun (WGS) entry which is preliminary data.</text>
</comment>
<organism evidence="1 2">
    <name type="scientific">Erwinia aphidicola</name>
    <dbReference type="NCBI Taxonomy" id="68334"/>
    <lineage>
        <taxon>Bacteria</taxon>
        <taxon>Pseudomonadati</taxon>
        <taxon>Pseudomonadota</taxon>
        <taxon>Gammaproteobacteria</taxon>
        <taxon>Enterobacterales</taxon>
        <taxon>Erwiniaceae</taxon>
        <taxon>Erwinia</taxon>
    </lineage>
</organism>
<accession>A0ABU8DE75</accession>
<dbReference type="EMBL" id="JBANEI010000004">
    <property type="protein sequence ID" value="MEI2681827.1"/>
    <property type="molecule type" value="Genomic_DNA"/>
</dbReference>
<dbReference type="Proteomes" id="UP001306592">
    <property type="component" value="Unassembled WGS sequence"/>
</dbReference>
<proteinExistence type="predicted"/>